<sequence>MLSIDSNPLNSAATQLKPPVAKTNVDGAQSAQPAEAPAKEGVRVNLSLAGLQASKSSGGNKDIEESGLPQTIQQTLKTIRKLQQQLAEKMQQMQAVMRDNSLTPEQMRQKVSSLQGEIATLTGAITTATANLNKAMKQENLSLDQVAKVFELMG</sequence>
<dbReference type="GeneID" id="87480371"/>
<feature type="coiled-coil region" evidence="1">
    <location>
        <begin position="72"/>
        <end position="99"/>
    </location>
</feature>
<reference evidence="3 4" key="1">
    <citation type="submission" date="2018-11" db="EMBL/GenBank/DDBJ databases">
        <title>Genomic analyses of the natural microbiome of Caenorhabditis elegans.</title>
        <authorList>
            <person name="Samuel B."/>
        </authorList>
    </citation>
    <scope>NUCLEOTIDE SEQUENCE [LARGE SCALE GENOMIC DNA]</scope>
    <source>
        <strain evidence="3 4">BIGb0473</strain>
    </source>
</reference>
<dbReference type="AlphaFoldDB" id="A0A9X8EDX3"/>
<protein>
    <recommendedName>
        <fullName evidence="5">Chemotaxis protein</fullName>
    </recommendedName>
</protein>
<evidence type="ECO:0000313" key="4">
    <source>
        <dbReference type="Proteomes" id="UP000269115"/>
    </source>
</evidence>
<dbReference type="EMBL" id="RJUR01000019">
    <property type="protein sequence ID" value="ROQ43058.1"/>
    <property type="molecule type" value="Genomic_DNA"/>
</dbReference>
<proteinExistence type="predicted"/>
<keyword evidence="1" id="KW-0175">Coiled coil</keyword>
<evidence type="ECO:0008006" key="5">
    <source>
        <dbReference type="Google" id="ProtNLM"/>
    </source>
</evidence>
<evidence type="ECO:0000256" key="2">
    <source>
        <dbReference type="SAM" id="MobiDB-lite"/>
    </source>
</evidence>
<comment type="caution">
    <text evidence="3">The sequence shown here is derived from an EMBL/GenBank/DDBJ whole genome shotgun (WGS) entry which is preliminary data.</text>
</comment>
<gene>
    <name evidence="3" type="ORF">EDF85_5157</name>
</gene>
<feature type="region of interest" description="Disordered" evidence="2">
    <location>
        <begin position="1"/>
        <end position="41"/>
    </location>
</feature>
<evidence type="ECO:0000256" key="1">
    <source>
        <dbReference type="SAM" id="Coils"/>
    </source>
</evidence>
<name>A0A9X8EDX3_PSEPU</name>
<organism evidence="3 4">
    <name type="scientific">Pseudomonas putida</name>
    <name type="common">Arthrobacter siderocapsulatus</name>
    <dbReference type="NCBI Taxonomy" id="303"/>
    <lineage>
        <taxon>Bacteria</taxon>
        <taxon>Pseudomonadati</taxon>
        <taxon>Pseudomonadota</taxon>
        <taxon>Gammaproteobacteria</taxon>
        <taxon>Pseudomonadales</taxon>
        <taxon>Pseudomonadaceae</taxon>
        <taxon>Pseudomonas</taxon>
    </lineage>
</organism>
<evidence type="ECO:0000313" key="3">
    <source>
        <dbReference type="EMBL" id="ROQ43058.1"/>
    </source>
</evidence>
<dbReference type="RefSeq" id="WP_043862377.1">
    <property type="nucleotide sequence ID" value="NZ_LKGZ01000066.1"/>
</dbReference>
<accession>A0A9X8EDX3</accession>
<dbReference type="Proteomes" id="UP000269115">
    <property type="component" value="Unassembled WGS sequence"/>
</dbReference>
<dbReference type="OrthoDB" id="6903874at2"/>
<feature type="compositionally biased region" description="Polar residues" evidence="2">
    <location>
        <begin position="1"/>
        <end position="14"/>
    </location>
</feature>